<dbReference type="Proteomes" id="UP000270094">
    <property type="component" value="Unassembled WGS sequence"/>
</dbReference>
<gene>
    <name evidence="1" type="ORF">SVUK_LOCUS14462</name>
</gene>
<reference evidence="1 2" key="1">
    <citation type="submission" date="2018-11" db="EMBL/GenBank/DDBJ databases">
        <authorList>
            <consortium name="Pathogen Informatics"/>
        </authorList>
    </citation>
    <scope>NUCLEOTIDE SEQUENCE [LARGE SCALE GENOMIC DNA]</scope>
</reference>
<organism evidence="1 2">
    <name type="scientific">Strongylus vulgaris</name>
    <name type="common">Blood worm</name>
    <dbReference type="NCBI Taxonomy" id="40348"/>
    <lineage>
        <taxon>Eukaryota</taxon>
        <taxon>Metazoa</taxon>
        <taxon>Ecdysozoa</taxon>
        <taxon>Nematoda</taxon>
        <taxon>Chromadorea</taxon>
        <taxon>Rhabditida</taxon>
        <taxon>Rhabditina</taxon>
        <taxon>Rhabditomorpha</taxon>
        <taxon>Strongyloidea</taxon>
        <taxon>Strongylidae</taxon>
        <taxon>Strongylus</taxon>
    </lineage>
</organism>
<keyword evidence="2" id="KW-1185">Reference proteome</keyword>
<evidence type="ECO:0000313" key="1">
    <source>
        <dbReference type="EMBL" id="VDM79464.1"/>
    </source>
</evidence>
<dbReference type="AlphaFoldDB" id="A0A3P7JLQ5"/>
<protein>
    <submittedName>
        <fullName evidence="1">Uncharacterized protein</fullName>
    </submittedName>
</protein>
<dbReference type="EMBL" id="UYYB01105231">
    <property type="protein sequence ID" value="VDM79464.1"/>
    <property type="molecule type" value="Genomic_DNA"/>
</dbReference>
<name>A0A3P7JLQ5_STRVU</name>
<sequence length="161" mass="18427">MVEALDGQELHVVAPYRIRAYIYEVLNVVKVAFNGATGRYLENFRGIMVREDLTTRDPCPCGNCSRPNMFAGHFNEEFQLKYPDAPLMQIDDNGVKRFLAMEQIWTPTPFQEEEISPIALLVANLPRRSTLSNYSLLNYFYSQLNSPLTTAFRELQQLGNA</sequence>
<evidence type="ECO:0000313" key="2">
    <source>
        <dbReference type="Proteomes" id="UP000270094"/>
    </source>
</evidence>
<accession>A0A3P7JLQ5</accession>
<proteinExistence type="predicted"/>